<evidence type="ECO:0000313" key="2">
    <source>
        <dbReference type="Proteomes" id="UP001488805"/>
    </source>
</evidence>
<comment type="caution">
    <text evidence="1">The sequence shown here is derived from an EMBL/GenBank/DDBJ whole genome shotgun (WGS) entry which is preliminary data.</text>
</comment>
<protein>
    <submittedName>
        <fullName evidence="1">Uncharacterized protein</fullName>
    </submittedName>
</protein>
<organism evidence="1 2">
    <name type="scientific">Zoarces viviparus</name>
    <name type="common">Viviparous eelpout</name>
    <name type="synonym">Blennius viviparus</name>
    <dbReference type="NCBI Taxonomy" id="48416"/>
    <lineage>
        <taxon>Eukaryota</taxon>
        <taxon>Metazoa</taxon>
        <taxon>Chordata</taxon>
        <taxon>Craniata</taxon>
        <taxon>Vertebrata</taxon>
        <taxon>Euteleostomi</taxon>
        <taxon>Actinopterygii</taxon>
        <taxon>Neopterygii</taxon>
        <taxon>Teleostei</taxon>
        <taxon>Neoteleostei</taxon>
        <taxon>Acanthomorphata</taxon>
        <taxon>Eupercaria</taxon>
        <taxon>Perciformes</taxon>
        <taxon>Cottioidei</taxon>
        <taxon>Zoarcales</taxon>
        <taxon>Zoarcidae</taxon>
        <taxon>Zoarcinae</taxon>
        <taxon>Zoarces</taxon>
    </lineage>
</organism>
<dbReference type="Proteomes" id="UP001488805">
    <property type="component" value="Unassembled WGS sequence"/>
</dbReference>
<proteinExistence type="predicted"/>
<sequence>MVSLRVTASFSAFDTHHCGSPVISRRMPRPLGAIRETGYYQRSNLTRMRVWDGGKEMTTVVVGVCVGRGVLKVHDTRLNPAGGAASRLITAHTFSKHHRPEVRKPPLSCTQINSQQSPLLCMAHIPHRLWEG</sequence>
<evidence type="ECO:0000313" key="1">
    <source>
        <dbReference type="EMBL" id="KAK9535638.1"/>
    </source>
</evidence>
<dbReference type="AlphaFoldDB" id="A0AAW1FN62"/>
<dbReference type="EMBL" id="JBCEZU010000056">
    <property type="protein sequence ID" value="KAK9535638.1"/>
    <property type="molecule type" value="Genomic_DNA"/>
</dbReference>
<keyword evidence="2" id="KW-1185">Reference proteome</keyword>
<accession>A0AAW1FN62</accession>
<gene>
    <name evidence="1" type="ORF">VZT92_008008</name>
</gene>
<reference evidence="1 2" key="1">
    <citation type="journal article" date="2024" name="Genome Biol. Evol.">
        <title>Chromosome-level genome assembly of the viviparous eelpout Zoarces viviparus.</title>
        <authorList>
            <person name="Fuhrmann N."/>
            <person name="Brasseur M.V."/>
            <person name="Bakowski C.E."/>
            <person name="Podsiadlowski L."/>
            <person name="Prost S."/>
            <person name="Krehenwinkel H."/>
            <person name="Mayer C."/>
        </authorList>
    </citation>
    <scope>NUCLEOTIDE SEQUENCE [LARGE SCALE GENOMIC DNA]</scope>
    <source>
        <strain evidence="1">NO-MEL_2022_Ind0_liver</strain>
    </source>
</reference>
<name>A0AAW1FN62_ZOAVI</name>